<accession>A0A6C0IGD6</accession>
<dbReference type="AlphaFoldDB" id="A0A6C0IGD6"/>
<protein>
    <submittedName>
        <fullName evidence="1">Uncharacterized protein</fullName>
    </submittedName>
</protein>
<sequence>MAQPVFPDRGTTSMMNAFPHPQFITRTRREVDPIDAINARQFEHWQTNGKSGVYNRPDVNKQAPFYDMAPNTTRMSDRNYRTQPRYDVDGKKGVENSYFDKYDTTSDARNMARELKASVYEDKNTGFVQESERLLQRNFDSRWLDPTVMKQQAAAAEELRPKMDDIRQFYVNRGTSAPKGAASP</sequence>
<organism evidence="1">
    <name type="scientific">viral metagenome</name>
    <dbReference type="NCBI Taxonomy" id="1070528"/>
    <lineage>
        <taxon>unclassified sequences</taxon>
        <taxon>metagenomes</taxon>
        <taxon>organismal metagenomes</taxon>
    </lineage>
</organism>
<dbReference type="EMBL" id="MN740182">
    <property type="protein sequence ID" value="QHT92184.1"/>
    <property type="molecule type" value="Genomic_DNA"/>
</dbReference>
<name>A0A6C0IGD6_9ZZZZ</name>
<evidence type="ECO:0000313" key="1">
    <source>
        <dbReference type="EMBL" id="QHT92184.1"/>
    </source>
</evidence>
<proteinExistence type="predicted"/>
<reference evidence="1" key="1">
    <citation type="journal article" date="2020" name="Nature">
        <title>Giant virus diversity and host interactions through global metagenomics.</title>
        <authorList>
            <person name="Schulz F."/>
            <person name="Roux S."/>
            <person name="Paez-Espino D."/>
            <person name="Jungbluth S."/>
            <person name="Walsh D.A."/>
            <person name="Denef V.J."/>
            <person name="McMahon K.D."/>
            <person name="Konstantinidis K.T."/>
            <person name="Eloe-Fadrosh E.A."/>
            <person name="Kyrpides N.C."/>
            <person name="Woyke T."/>
        </authorList>
    </citation>
    <scope>NUCLEOTIDE SEQUENCE</scope>
    <source>
        <strain evidence="1">GVMAG-M-3300023184-88</strain>
    </source>
</reference>